<evidence type="ECO:0000313" key="1">
    <source>
        <dbReference type="EMBL" id="KAH9527177.1"/>
    </source>
</evidence>
<reference evidence="1" key="1">
    <citation type="submission" date="2013-05" db="EMBL/GenBank/DDBJ databases">
        <authorList>
            <person name="Yim A.K.Y."/>
            <person name="Chan T.F."/>
            <person name="Ji K.M."/>
            <person name="Liu X.Y."/>
            <person name="Zhou J.W."/>
            <person name="Li R.Q."/>
            <person name="Yang K.Y."/>
            <person name="Li J."/>
            <person name="Li M."/>
            <person name="Law P.T.W."/>
            <person name="Wu Y.L."/>
            <person name="Cai Z.L."/>
            <person name="Qin H."/>
            <person name="Bao Y."/>
            <person name="Leung R.K.K."/>
            <person name="Ng P.K.S."/>
            <person name="Zou J."/>
            <person name="Zhong X.J."/>
            <person name="Ran P.X."/>
            <person name="Zhong N.S."/>
            <person name="Liu Z.G."/>
            <person name="Tsui S.K.W."/>
        </authorList>
    </citation>
    <scope>NUCLEOTIDE SEQUENCE</scope>
    <source>
        <strain evidence="1">Derf</strain>
        <tissue evidence="1">Whole organism</tissue>
    </source>
</reference>
<proteinExistence type="predicted"/>
<dbReference type="Proteomes" id="UP000790347">
    <property type="component" value="Unassembled WGS sequence"/>
</dbReference>
<gene>
    <name evidence="1" type="primary">POU2F1_3</name>
    <name evidence="1" type="ORF">DERF_001213</name>
</gene>
<name>A0A922IAE7_DERFA</name>
<keyword evidence="2" id="KW-1185">Reference proteome</keyword>
<protein>
    <submittedName>
        <fullName evidence="1">POU domain, class 2, transcription factor 1, variant 4</fullName>
    </submittedName>
</protein>
<organism evidence="1 2">
    <name type="scientific">Dermatophagoides farinae</name>
    <name type="common">American house dust mite</name>
    <dbReference type="NCBI Taxonomy" id="6954"/>
    <lineage>
        <taxon>Eukaryota</taxon>
        <taxon>Metazoa</taxon>
        <taxon>Ecdysozoa</taxon>
        <taxon>Arthropoda</taxon>
        <taxon>Chelicerata</taxon>
        <taxon>Arachnida</taxon>
        <taxon>Acari</taxon>
        <taxon>Acariformes</taxon>
        <taxon>Sarcoptiformes</taxon>
        <taxon>Astigmata</taxon>
        <taxon>Psoroptidia</taxon>
        <taxon>Analgoidea</taxon>
        <taxon>Pyroglyphidae</taxon>
        <taxon>Dermatophagoidinae</taxon>
        <taxon>Dermatophagoides</taxon>
    </lineage>
</organism>
<evidence type="ECO:0000313" key="2">
    <source>
        <dbReference type="Proteomes" id="UP000790347"/>
    </source>
</evidence>
<sequence length="69" mass="8012">MILKYQIKILIQTTTTTEYYYYWWRISKLELKLLNLNHFQSYGLVPSFVVNGGGGGNWVSSTINNKYSG</sequence>
<dbReference type="EMBL" id="ASGP02000001">
    <property type="protein sequence ID" value="KAH9527177.1"/>
    <property type="molecule type" value="Genomic_DNA"/>
</dbReference>
<dbReference type="AlphaFoldDB" id="A0A922IAE7"/>
<comment type="caution">
    <text evidence="1">The sequence shown here is derived from an EMBL/GenBank/DDBJ whole genome shotgun (WGS) entry which is preliminary data.</text>
</comment>
<accession>A0A922IAE7</accession>
<reference evidence="1" key="2">
    <citation type="journal article" date="2022" name="Res Sq">
        <title>Comparative Genomics Reveals Insights into the Divergent Evolution of Astigmatic Mites and Household Pest Adaptations.</title>
        <authorList>
            <person name="Xiong Q."/>
            <person name="Wan A.T.-Y."/>
            <person name="Liu X.-Y."/>
            <person name="Fung C.S.-H."/>
            <person name="Xiao X."/>
            <person name="Malainual N."/>
            <person name="Hou J."/>
            <person name="Wang L."/>
            <person name="Wang M."/>
            <person name="Yang K."/>
            <person name="Cui Y."/>
            <person name="Leung E."/>
            <person name="Nong W."/>
            <person name="Shin S.-K."/>
            <person name="Au S."/>
            <person name="Jeong K.Y."/>
            <person name="Chew F.T."/>
            <person name="Hui J."/>
            <person name="Leung T.F."/>
            <person name="Tungtrongchitr A."/>
            <person name="Zhong N."/>
            <person name="Liu Z."/>
            <person name="Tsui S."/>
        </authorList>
    </citation>
    <scope>NUCLEOTIDE SEQUENCE</scope>
    <source>
        <strain evidence="1">Derf</strain>
        <tissue evidence="1">Whole organism</tissue>
    </source>
</reference>